<keyword evidence="5" id="KW-1185">Reference proteome</keyword>
<dbReference type="AlphaFoldDB" id="A0A367YSM0"/>
<sequence length="268" mass="28718">MLSIGDFARLGQVSVRMLRHYDAIGVLVPARVDPCSGYRSYDPSQLARLHRVIALKELGFSLAEVGVLLDEELTGEQLRGMLRLRRSQLAAEHAAATARLADVELRLRIIEKEHHMSEHEYVSKPLPALRLAAATADLPPEEAIGTVVGPLFGSVAGAVAAAGGSLRTPVAVYRSVDDQLRVTAGYEHAGGPGDGFELVEVPAAGEALCTVHLGAMETIGATWQALHEAIGERGAVPDGPAREVYLRASPDEDQSQWVTELQQPVSRP</sequence>
<dbReference type="Gene3D" id="1.10.1660.10">
    <property type="match status" value="1"/>
</dbReference>
<dbReference type="Pfam" id="PF06445">
    <property type="entry name" value="GyrI-like"/>
    <property type="match status" value="1"/>
</dbReference>
<protein>
    <submittedName>
        <fullName evidence="4">MerR family transcriptional regulator</fullName>
    </submittedName>
</protein>
<dbReference type="GO" id="GO:0003677">
    <property type="term" value="F:DNA binding"/>
    <property type="evidence" value="ECO:0007669"/>
    <property type="project" value="UniProtKB-KW"/>
</dbReference>
<dbReference type="InterPro" id="IPR029442">
    <property type="entry name" value="GyrI-like"/>
</dbReference>
<dbReference type="PANTHER" id="PTHR30204">
    <property type="entry name" value="REDOX-CYCLING DRUG-SENSING TRANSCRIPTIONAL ACTIVATOR SOXR"/>
    <property type="match status" value="1"/>
</dbReference>
<evidence type="ECO:0000313" key="4">
    <source>
        <dbReference type="EMBL" id="RCK68549.1"/>
    </source>
</evidence>
<evidence type="ECO:0000256" key="1">
    <source>
        <dbReference type="ARBA" id="ARBA00023125"/>
    </source>
</evidence>
<gene>
    <name evidence="4" type="ORF">DT076_15030</name>
</gene>
<dbReference type="Gene3D" id="3.20.80.10">
    <property type="entry name" value="Regulatory factor, effector binding domain"/>
    <property type="match status" value="1"/>
</dbReference>
<evidence type="ECO:0000313" key="5">
    <source>
        <dbReference type="Proteomes" id="UP000252770"/>
    </source>
</evidence>
<evidence type="ECO:0000256" key="2">
    <source>
        <dbReference type="SAM" id="MobiDB-lite"/>
    </source>
</evidence>
<dbReference type="Proteomes" id="UP000252770">
    <property type="component" value="Unassembled WGS sequence"/>
</dbReference>
<dbReference type="RefSeq" id="WP_114127520.1">
    <property type="nucleotide sequence ID" value="NZ_QOUI01000010.1"/>
</dbReference>
<dbReference type="InterPro" id="IPR000551">
    <property type="entry name" value="MerR-type_HTH_dom"/>
</dbReference>
<dbReference type="InterPro" id="IPR047057">
    <property type="entry name" value="MerR_fam"/>
</dbReference>
<dbReference type="InterPro" id="IPR011256">
    <property type="entry name" value="Reg_factor_effector_dom_sf"/>
</dbReference>
<dbReference type="SUPFAM" id="SSF55136">
    <property type="entry name" value="Probable bacterial effector-binding domain"/>
    <property type="match status" value="1"/>
</dbReference>
<feature type="compositionally biased region" description="Polar residues" evidence="2">
    <location>
        <begin position="255"/>
        <end position="268"/>
    </location>
</feature>
<comment type="caution">
    <text evidence="4">The sequence shown here is derived from an EMBL/GenBank/DDBJ whole genome shotgun (WGS) entry which is preliminary data.</text>
</comment>
<name>A0A367YSM0_9ACTN</name>
<reference evidence="4 5" key="1">
    <citation type="submission" date="2018-07" db="EMBL/GenBank/DDBJ databases">
        <title>Desertimonas flava gen. nov. sp. nov.</title>
        <authorList>
            <person name="Liu S."/>
        </authorList>
    </citation>
    <scope>NUCLEOTIDE SEQUENCE [LARGE SCALE GENOMIC DNA]</scope>
    <source>
        <strain evidence="4 5">16Sb5-5</strain>
    </source>
</reference>
<dbReference type="SUPFAM" id="SSF46955">
    <property type="entry name" value="Putative DNA-binding domain"/>
    <property type="match status" value="1"/>
</dbReference>
<proteinExistence type="predicted"/>
<dbReference type="GO" id="GO:0003700">
    <property type="term" value="F:DNA-binding transcription factor activity"/>
    <property type="evidence" value="ECO:0007669"/>
    <property type="project" value="InterPro"/>
</dbReference>
<dbReference type="PROSITE" id="PS50937">
    <property type="entry name" value="HTH_MERR_2"/>
    <property type="match status" value="1"/>
</dbReference>
<dbReference type="PANTHER" id="PTHR30204:SF97">
    <property type="entry name" value="MERR FAMILY REGULATORY PROTEIN"/>
    <property type="match status" value="1"/>
</dbReference>
<dbReference type="Pfam" id="PF13411">
    <property type="entry name" value="MerR_1"/>
    <property type="match status" value="1"/>
</dbReference>
<organism evidence="4 5">
    <name type="scientific">Desertihabitans brevis</name>
    <dbReference type="NCBI Taxonomy" id="2268447"/>
    <lineage>
        <taxon>Bacteria</taxon>
        <taxon>Bacillati</taxon>
        <taxon>Actinomycetota</taxon>
        <taxon>Actinomycetes</taxon>
        <taxon>Propionibacteriales</taxon>
        <taxon>Propionibacteriaceae</taxon>
        <taxon>Desertihabitans</taxon>
    </lineage>
</organism>
<evidence type="ECO:0000259" key="3">
    <source>
        <dbReference type="PROSITE" id="PS50937"/>
    </source>
</evidence>
<dbReference type="CDD" id="cd01107">
    <property type="entry name" value="HTH_BmrR"/>
    <property type="match status" value="1"/>
</dbReference>
<dbReference type="InterPro" id="IPR009061">
    <property type="entry name" value="DNA-bd_dom_put_sf"/>
</dbReference>
<keyword evidence="1" id="KW-0238">DNA-binding</keyword>
<dbReference type="InterPro" id="IPR010499">
    <property type="entry name" value="AraC_E-bd"/>
</dbReference>
<dbReference type="EMBL" id="QOUI01000010">
    <property type="protein sequence ID" value="RCK68549.1"/>
    <property type="molecule type" value="Genomic_DNA"/>
</dbReference>
<feature type="region of interest" description="Disordered" evidence="2">
    <location>
        <begin position="247"/>
        <end position="268"/>
    </location>
</feature>
<feature type="domain" description="HTH merR-type" evidence="3">
    <location>
        <begin position="1"/>
        <end position="71"/>
    </location>
</feature>
<dbReference type="SMART" id="SM00422">
    <property type="entry name" value="HTH_MERR"/>
    <property type="match status" value="1"/>
</dbReference>
<accession>A0A367YSM0</accession>
<dbReference type="SMART" id="SM00871">
    <property type="entry name" value="AraC_E_bind"/>
    <property type="match status" value="1"/>
</dbReference>